<reference evidence="2 3" key="1">
    <citation type="journal article" date="2018" name="Science">
        <title>The opium poppy genome and morphinan production.</title>
        <authorList>
            <person name="Guo L."/>
            <person name="Winzer T."/>
            <person name="Yang X."/>
            <person name="Li Y."/>
            <person name="Ning Z."/>
            <person name="He Z."/>
            <person name="Teodor R."/>
            <person name="Lu Y."/>
            <person name="Bowser T.A."/>
            <person name="Graham I.A."/>
            <person name="Ye K."/>
        </authorList>
    </citation>
    <scope>NUCLEOTIDE SEQUENCE [LARGE SCALE GENOMIC DNA]</scope>
    <source>
        <strain evidence="3">cv. HN1</strain>
        <tissue evidence="2">Leaves</tissue>
    </source>
</reference>
<protein>
    <submittedName>
        <fullName evidence="2">Uncharacterized protein</fullName>
    </submittedName>
</protein>
<evidence type="ECO:0000313" key="2">
    <source>
        <dbReference type="EMBL" id="RZC79567.1"/>
    </source>
</evidence>
<dbReference type="Proteomes" id="UP000316621">
    <property type="component" value="Chromosome 9"/>
</dbReference>
<proteinExistence type="predicted"/>
<evidence type="ECO:0000313" key="3">
    <source>
        <dbReference type="Proteomes" id="UP000316621"/>
    </source>
</evidence>
<name>A0A4Y7L3P4_PAPSO</name>
<organism evidence="2 3">
    <name type="scientific">Papaver somniferum</name>
    <name type="common">Opium poppy</name>
    <dbReference type="NCBI Taxonomy" id="3469"/>
    <lineage>
        <taxon>Eukaryota</taxon>
        <taxon>Viridiplantae</taxon>
        <taxon>Streptophyta</taxon>
        <taxon>Embryophyta</taxon>
        <taxon>Tracheophyta</taxon>
        <taxon>Spermatophyta</taxon>
        <taxon>Magnoliopsida</taxon>
        <taxon>Ranunculales</taxon>
        <taxon>Papaveraceae</taxon>
        <taxon>Papaveroideae</taxon>
        <taxon>Papaver</taxon>
    </lineage>
</organism>
<sequence length="74" mass="8710">MDNVHIKNDYLFFEMWRNALADDEGKSPRLQEAAKKKSNTTVTRPKKLENTHEDFQVVHVCRISTKVMQCFKDP</sequence>
<gene>
    <name evidence="2" type="ORF">C5167_003784</name>
</gene>
<dbReference type="AlphaFoldDB" id="A0A4Y7L3P4"/>
<keyword evidence="3" id="KW-1185">Reference proteome</keyword>
<feature type="region of interest" description="Disordered" evidence="1">
    <location>
        <begin position="24"/>
        <end position="48"/>
    </location>
</feature>
<accession>A0A4Y7L3P4</accession>
<dbReference type="EMBL" id="CM010723">
    <property type="protein sequence ID" value="RZC79567.1"/>
    <property type="molecule type" value="Genomic_DNA"/>
</dbReference>
<dbReference type="Gramene" id="RZC79567">
    <property type="protein sequence ID" value="RZC79567"/>
    <property type="gene ID" value="C5167_003784"/>
</dbReference>
<evidence type="ECO:0000256" key="1">
    <source>
        <dbReference type="SAM" id="MobiDB-lite"/>
    </source>
</evidence>
<feature type="compositionally biased region" description="Basic and acidic residues" evidence="1">
    <location>
        <begin position="24"/>
        <end position="35"/>
    </location>
</feature>